<keyword evidence="1" id="KW-0812">Transmembrane</keyword>
<keyword evidence="1" id="KW-0472">Membrane</keyword>
<dbReference type="InterPro" id="IPR046161">
    <property type="entry name" value="DUF6163"/>
</dbReference>
<dbReference type="RefSeq" id="WP_322187084.1">
    <property type="nucleotide sequence ID" value="NZ_JAXLPB010000003.1"/>
</dbReference>
<reference evidence="2 3" key="1">
    <citation type="submission" date="2023-12" db="EMBL/GenBank/DDBJ databases">
        <title>Description of Novel Strain Fulvimarina sp. 2208YS6-2-32 isolated from Uroteuthis (Photololigo) edulis.</title>
        <authorList>
            <person name="Park J.-S."/>
        </authorList>
    </citation>
    <scope>NUCLEOTIDE SEQUENCE [LARGE SCALE GENOMIC DNA]</scope>
    <source>
        <strain evidence="2 3">2208YS6-2-32</strain>
    </source>
</reference>
<feature type="transmembrane region" description="Helical" evidence="1">
    <location>
        <begin position="117"/>
        <end position="136"/>
    </location>
</feature>
<feature type="transmembrane region" description="Helical" evidence="1">
    <location>
        <begin position="92"/>
        <end position="111"/>
    </location>
</feature>
<dbReference type="Proteomes" id="UP001294412">
    <property type="component" value="Unassembled WGS sequence"/>
</dbReference>
<protein>
    <submittedName>
        <fullName evidence="2">DUF6163 family protein</fullName>
    </submittedName>
</protein>
<evidence type="ECO:0000313" key="3">
    <source>
        <dbReference type="Proteomes" id="UP001294412"/>
    </source>
</evidence>
<feature type="transmembrane region" description="Helical" evidence="1">
    <location>
        <begin position="21"/>
        <end position="51"/>
    </location>
</feature>
<organism evidence="2 3">
    <name type="scientific">Fulvimarina uroteuthidis</name>
    <dbReference type="NCBI Taxonomy" id="3098149"/>
    <lineage>
        <taxon>Bacteria</taxon>
        <taxon>Pseudomonadati</taxon>
        <taxon>Pseudomonadota</taxon>
        <taxon>Alphaproteobacteria</taxon>
        <taxon>Hyphomicrobiales</taxon>
        <taxon>Aurantimonadaceae</taxon>
        <taxon>Fulvimarina</taxon>
    </lineage>
</organism>
<accession>A0ABU5I4B7</accession>
<feature type="transmembrane region" description="Helical" evidence="1">
    <location>
        <begin position="63"/>
        <end position="85"/>
    </location>
</feature>
<dbReference type="EMBL" id="JAXLPB010000003">
    <property type="protein sequence ID" value="MDY8109598.1"/>
    <property type="molecule type" value="Genomic_DNA"/>
</dbReference>
<sequence length="154" mass="17350">MTIELPSESHEFGVNRLLTVILLRVFSLYLLALGVAYWASLVGFAPLLPIFVEVPARFDLMPAWWKIAVPILAVLYPIAGIALWMTARWSPVVWGLVILVEAMLHLGFPILFGSRLLVLALHVWGIGMYGALRLMAHRDRLKLREARRKVPAGR</sequence>
<comment type="caution">
    <text evidence="2">The sequence shown here is derived from an EMBL/GenBank/DDBJ whole genome shotgun (WGS) entry which is preliminary data.</text>
</comment>
<gene>
    <name evidence="2" type="ORF">U0C82_10660</name>
</gene>
<proteinExistence type="predicted"/>
<keyword evidence="1" id="KW-1133">Transmembrane helix</keyword>
<dbReference type="Pfam" id="PF19660">
    <property type="entry name" value="DUF6163"/>
    <property type="match status" value="1"/>
</dbReference>
<name>A0ABU5I4B7_9HYPH</name>
<evidence type="ECO:0000313" key="2">
    <source>
        <dbReference type="EMBL" id="MDY8109598.1"/>
    </source>
</evidence>
<keyword evidence="3" id="KW-1185">Reference proteome</keyword>
<evidence type="ECO:0000256" key="1">
    <source>
        <dbReference type="SAM" id="Phobius"/>
    </source>
</evidence>